<keyword evidence="1" id="KW-0812">Transmembrane</keyword>
<name>A0AA38PS33_9AGAR</name>
<keyword evidence="1" id="KW-1133">Transmembrane helix</keyword>
<feature type="transmembrane region" description="Helical" evidence="1">
    <location>
        <begin position="100"/>
        <end position="122"/>
    </location>
</feature>
<sequence length="154" mass="17671">MISSHRVLLKFEEFMNDPHSIIRGKNGAGLGMYMQHENIFLAKGEGFFGSQGTRNIIMMPRTELWNRDLYVSSPIHDCMEPSIPPLSCCVGQWTRHEEPYVWFMILTLAASFAFISFLLTLYKVQGFHQSDDSLHGHRDIVVFIAIRVARAHKS</sequence>
<dbReference type="EMBL" id="MU802171">
    <property type="protein sequence ID" value="KAJ3980639.1"/>
    <property type="molecule type" value="Genomic_DNA"/>
</dbReference>
<accession>A0AA38PS33</accession>
<reference evidence="2" key="1">
    <citation type="submission" date="2022-08" db="EMBL/GenBank/DDBJ databases">
        <authorList>
            <consortium name="DOE Joint Genome Institute"/>
            <person name="Min B."/>
            <person name="Riley R."/>
            <person name="Sierra-Patev S."/>
            <person name="Naranjo-Ortiz M."/>
            <person name="Looney B."/>
            <person name="Konkel Z."/>
            <person name="Slot J.C."/>
            <person name="Sakamoto Y."/>
            <person name="Steenwyk J.L."/>
            <person name="Rokas A."/>
            <person name="Carro J."/>
            <person name="Camarero S."/>
            <person name="Ferreira P."/>
            <person name="Molpeceres G."/>
            <person name="Ruiz-Duenas F.J."/>
            <person name="Serrano A."/>
            <person name="Henrissat B."/>
            <person name="Drula E."/>
            <person name="Hughes K.W."/>
            <person name="Mata J.L."/>
            <person name="Ishikawa N.K."/>
            <person name="Vargas-Isla R."/>
            <person name="Ushijima S."/>
            <person name="Smith C.A."/>
            <person name="Ahrendt S."/>
            <person name="Andreopoulos W."/>
            <person name="He G."/>
            <person name="Labutti K."/>
            <person name="Lipzen A."/>
            <person name="Ng V."/>
            <person name="Sandor L."/>
            <person name="Barry K."/>
            <person name="Martinez A.T."/>
            <person name="Xiao Y."/>
            <person name="Gibbons J.G."/>
            <person name="Terashima K."/>
            <person name="Hibbett D.S."/>
            <person name="Grigoriev I.V."/>
        </authorList>
    </citation>
    <scope>NUCLEOTIDE SEQUENCE</scope>
    <source>
        <strain evidence="2">TFB7829</strain>
    </source>
</reference>
<evidence type="ECO:0000313" key="2">
    <source>
        <dbReference type="EMBL" id="KAJ3980639.1"/>
    </source>
</evidence>
<dbReference type="AlphaFoldDB" id="A0AA38PS33"/>
<gene>
    <name evidence="2" type="ORF">F5890DRAFT_1540421</name>
</gene>
<keyword evidence="1" id="KW-0472">Membrane</keyword>
<organism evidence="2 3">
    <name type="scientific">Lentinula detonsa</name>
    <dbReference type="NCBI Taxonomy" id="2804962"/>
    <lineage>
        <taxon>Eukaryota</taxon>
        <taxon>Fungi</taxon>
        <taxon>Dikarya</taxon>
        <taxon>Basidiomycota</taxon>
        <taxon>Agaricomycotina</taxon>
        <taxon>Agaricomycetes</taxon>
        <taxon>Agaricomycetidae</taxon>
        <taxon>Agaricales</taxon>
        <taxon>Marasmiineae</taxon>
        <taxon>Omphalotaceae</taxon>
        <taxon>Lentinula</taxon>
    </lineage>
</organism>
<evidence type="ECO:0000313" key="3">
    <source>
        <dbReference type="Proteomes" id="UP001163850"/>
    </source>
</evidence>
<dbReference type="Proteomes" id="UP001163850">
    <property type="component" value="Unassembled WGS sequence"/>
</dbReference>
<evidence type="ECO:0000256" key="1">
    <source>
        <dbReference type="SAM" id="Phobius"/>
    </source>
</evidence>
<comment type="caution">
    <text evidence="2">The sequence shown here is derived from an EMBL/GenBank/DDBJ whole genome shotgun (WGS) entry which is preliminary data.</text>
</comment>
<proteinExistence type="predicted"/>
<protein>
    <submittedName>
        <fullName evidence="2">Uncharacterized protein</fullName>
    </submittedName>
</protein>